<protein>
    <submittedName>
        <fullName evidence="3">Uncharacterized protein</fullName>
    </submittedName>
</protein>
<accession>A0ABV8C664</accession>
<feature type="region of interest" description="Disordered" evidence="1">
    <location>
        <begin position="182"/>
        <end position="209"/>
    </location>
</feature>
<feature type="compositionally biased region" description="Polar residues" evidence="1">
    <location>
        <begin position="121"/>
        <end position="130"/>
    </location>
</feature>
<comment type="caution">
    <text evidence="3">The sequence shown here is derived from an EMBL/GenBank/DDBJ whole genome shotgun (WGS) entry which is preliminary data.</text>
</comment>
<evidence type="ECO:0000256" key="1">
    <source>
        <dbReference type="SAM" id="MobiDB-lite"/>
    </source>
</evidence>
<feature type="region of interest" description="Disordered" evidence="1">
    <location>
        <begin position="108"/>
        <end position="146"/>
    </location>
</feature>
<keyword evidence="2" id="KW-1133">Transmembrane helix</keyword>
<dbReference type="Proteomes" id="UP001595690">
    <property type="component" value="Unassembled WGS sequence"/>
</dbReference>
<organism evidence="3 4">
    <name type="scientific">Lentzea rhizosphaerae</name>
    <dbReference type="NCBI Taxonomy" id="2041025"/>
    <lineage>
        <taxon>Bacteria</taxon>
        <taxon>Bacillati</taxon>
        <taxon>Actinomycetota</taxon>
        <taxon>Actinomycetes</taxon>
        <taxon>Pseudonocardiales</taxon>
        <taxon>Pseudonocardiaceae</taxon>
        <taxon>Lentzea</taxon>
    </lineage>
</organism>
<evidence type="ECO:0000313" key="4">
    <source>
        <dbReference type="Proteomes" id="UP001595690"/>
    </source>
</evidence>
<dbReference type="EMBL" id="JBHRZI010000036">
    <property type="protein sequence ID" value="MFC3897510.1"/>
    <property type="molecule type" value="Genomic_DNA"/>
</dbReference>
<evidence type="ECO:0000256" key="2">
    <source>
        <dbReference type="SAM" id="Phobius"/>
    </source>
</evidence>
<name>A0ABV8C664_9PSEU</name>
<keyword evidence="4" id="KW-1185">Reference proteome</keyword>
<gene>
    <name evidence="3" type="ORF">ACFOWZ_39055</name>
</gene>
<keyword evidence="2" id="KW-0472">Membrane</keyword>
<dbReference type="RefSeq" id="WP_382378993.1">
    <property type="nucleotide sequence ID" value="NZ_JBHRZI010000036.1"/>
</dbReference>
<feature type="compositionally biased region" description="Basic residues" evidence="1">
    <location>
        <begin position="1"/>
        <end position="11"/>
    </location>
</feature>
<sequence>MSDHRSRRIGRRTAEHLLRGRSRATGHDRLSDLLTAAAAPARDGELAGEQAAVAAFRAARLAPAPQRRRPWMLKIALANVLTAKIAGVTALAAGGIALAAATGTLPGHQREEPVLPAGSEVVTTTPATQTPEKKPDNTASPSPSLKGLCQAYTAGAGGKAKDNPAFSALVTAAGGPDRVPAFCADLLGDKPGKPEKPDHPQGKPTHPNR</sequence>
<reference evidence="4" key="1">
    <citation type="journal article" date="2019" name="Int. J. Syst. Evol. Microbiol.">
        <title>The Global Catalogue of Microorganisms (GCM) 10K type strain sequencing project: providing services to taxonomists for standard genome sequencing and annotation.</title>
        <authorList>
            <consortium name="The Broad Institute Genomics Platform"/>
            <consortium name="The Broad Institute Genome Sequencing Center for Infectious Disease"/>
            <person name="Wu L."/>
            <person name="Ma J."/>
        </authorList>
    </citation>
    <scope>NUCLEOTIDE SEQUENCE [LARGE SCALE GENOMIC DNA]</scope>
    <source>
        <strain evidence="4">CGMCC 4.7405</strain>
    </source>
</reference>
<feature type="region of interest" description="Disordered" evidence="1">
    <location>
        <begin position="1"/>
        <end position="23"/>
    </location>
</feature>
<feature type="transmembrane region" description="Helical" evidence="2">
    <location>
        <begin position="76"/>
        <end position="101"/>
    </location>
</feature>
<evidence type="ECO:0000313" key="3">
    <source>
        <dbReference type="EMBL" id="MFC3897510.1"/>
    </source>
</evidence>
<keyword evidence="2" id="KW-0812">Transmembrane</keyword>
<feature type="compositionally biased region" description="Basic and acidic residues" evidence="1">
    <location>
        <begin position="187"/>
        <end position="201"/>
    </location>
</feature>
<proteinExistence type="predicted"/>